<dbReference type="Gene3D" id="1.10.530.10">
    <property type="match status" value="1"/>
</dbReference>
<feature type="domain" description="Peptidoglycan binding-like" evidence="1">
    <location>
        <begin position="332"/>
        <end position="386"/>
    </location>
</feature>
<dbReference type="InterPro" id="IPR031304">
    <property type="entry name" value="SLT_2"/>
</dbReference>
<evidence type="ECO:0000313" key="3">
    <source>
        <dbReference type="EMBL" id="SVA30447.1"/>
    </source>
</evidence>
<dbReference type="PANTHER" id="PTHR30163">
    <property type="entry name" value="MEMBRANE-BOUND LYTIC MUREIN TRANSGLYCOSYLASE B"/>
    <property type="match status" value="1"/>
</dbReference>
<dbReference type="InterPro" id="IPR023346">
    <property type="entry name" value="Lysozyme-like_dom_sf"/>
</dbReference>
<evidence type="ECO:0000259" key="1">
    <source>
        <dbReference type="Pfam" id="PF01471"/>
    </source>
</evidence>
<name>A0A381USY0_9ZZZZ</name>
<dbReference type="SUPFAM" id="SSF53955">
    <property type="entry name" value="Lysozyme-like"/>
    <property type="match status" value="1"/>
</dbReference>
<protein>
    <recommendedName>
        <fullName evidence="4">Lytic murein transglycosylase</fullName>
    </recommendedName>
</protein>
<dbReference type="InterPro" id="IPR002477">
    <property type="entry name" value="Peptidoglycan-bd-like"/>
</dbReference>
<dbReference type="GO" id="GO:0008933">
    <property type="term" value="F:peptidoglycan lytic transglycosylase activity"/>
    <property type="evidence" value="ECO:0007669"/>
    <property type="project" value="TreeGrafter"/>
</dbReference>
<reference evidence="3" key="1">
    <citation type="submission" date="2018-05" db="EMBL/GenBank/DDBJ databases">
        <authorList>
            <person name="Lanie J.A."/>
            <person name="Ng W.-L."/>
            <person name="Kazmierczak K.M."/>
            <person name="Andrzejewski T.M."/>
            <person name="Davidsen T.M."/>
            <person name="Wayne K.J."/>
            <person name="Tettelin H."/>
            <person name="Glass J.I."/>
            <person name="Rusch D."/>
            <person name="Podicherti R."/>
            <person name="Tsui H.-C.T."/>
            <person name="Winkler M.E."/>
        </authorList>
    </citation>
    <scope>NUCLEOTIDE SEQUENCE</scope>
</reference>
<dbReference type="InterPro" id="IPR011970">
    <property type="entry name" value="MltB_2"/>
</dbReference>
<dbReference type="Gene3D" id="1.10.101.10">
    <property type="entry name" value="PGBD-like superfamily/PGBD"/>
    <property type="match status" value="1"/>
</dbReference>
<dbReference type="NCBIfam" id="TIGR02283">
    <property type="entry name" value="MltB_2"/>
    <property type="match status" value="1"/>
</dbReference>
<dbReference type="InterPro" id="IPR036366">
    <property type="entry name" value="PGBDSf"/>
</dbReference>
<dbReference type="AlphaFoldDB" id="A0A381USY0"/>
<dbReference type="InterPro" id="IPR036365">
    <property type="entry name" value="PGBD-like_sf"/>
</dbReference>
<evidence type="ECO:0008006" key="4">
    <source>
        <dbReference type="Google" id="ProtNLM"/>
    </source>
</evidence>
<sequence>MFFRFICLFLLSTSIFANSHSFEDFLSNVRQIAIEQGVSKSTIDKAFFELSPNLDILEADGKQAEFSQNFWHYINKRVNQTRLNNGYDTLKQNTSLLNKVSQKYGVPNYILVSFLGLESNYGTYTGKLSLIQSLATLAFDPRRSDFFTRELVTLLKLIDKGKIPIDAKGSWAGAMGAVQFMPSNVQTYGVDADKDGIVDLWNSQEDIYTSAANFLKHLGWKKGQRWGREVTIPKNFDYRLTGLQNKKKVTDWGLLGIRKANGSVLPNSSMEGSLIVPMGHRGPAFLVYQNFSVILGWNRSQLYALSVGYLGDRIKGQGKLRAKPLDEPLLSKEDILSIQETLNILGYDVGVADGVLGPKTREAARQFQSDIGMVADGYVGYELLQKFQ</sequence>
<evidence type="ECO:0000259" key="2">
    <source>
        <dbReference type="Pfam" id="PF13406"/>
    </source>
</evidence>
<feature type="domain" description="Transglycosylase SLT" evidence="2">
    <location>
        <begin position="21"/>
        <end position="312"/>
    </location>
</feature>
<dbReference type="PANTHER" id="PTHR30163:SF8">
    <property type="entry name" value="LYTIC MUREIN TRANSGLYCOSYLASE"/>
    <property type="match status" value="1"/>
</dbReference>
<dbReference type="CDD" id="cd13399">
    <property type="entry name" value="Slt35-like"/>
    <property type="match status" value="1"/>
</dbReference>
<dbReference type="EMBL" id="UINC01006927">
    <property type="protein sequence ID" value="SVA30447.1"/>
    <property type="molecule type" value="Genomic_DNA"/>
</dbReference>
<organism evidence="3">
    <name type="scientific">marine metagenome</name>
    <dbReference type="NCBI Taxonomy" id="408172"/>
    <lineage>
        <taxon>unclassified sequences</taxon>
        <taxon>metagenomes</taxon>
        <taxon>ecological metagenomes</taxon>
    </lineage>
</organism>
<proteinExistence type="predicted"/>
<dbReference type="Pfam" id="PF13406">
    <property type="entry name" value="SLT_2"/>
    <property type="match status" value="1"/>
</dbReference>
<gene>
    <name evidence="3" type="ORF">METZ01_LOCUS83301</name>
</gene>
<dbReference type="Gene3D" id="1.10.8.350">
    <property type="entry name" value="Bacterial muramidase"/>
    <property type="match status" value="1"/>
</dbReference>
<dbReference type="Pfam" id="PF01471">
    <property type="entry name" value="PG_binding_1"/>
    <property type="match status" value="1"/>
</dbReference>
<dbReference type="GO" id="GO:0009253">
    <property type="term" value="P:peptidoglycan catabolic process"/>
    <property type="evidence" value="ECO:0007669"/>
    <property type="project" value="TreeGrafter"/>
</dbReference>
<dbReference type="InterPro" id="IPR043426">
    <property type="entry name" value="MltB-like"/>
</dbReference>
<dbReference type="SUPFAM" id="SSF47090">
    <property type="entry name" value="PGBD-like"/>
    <property type="match status" value="1"/>
</dbReference>
<accession>A0A381USY0</accession>